<dbReference type="Gene3D" id="3.60.10.10">
    <property type="entry name" value="Endonuclease/exonuclease/phosphatase"/>
    <property type="match status" value="1"/>
</dbReference>
<dbReference type="Proteomes" id="UP000078542">
    <property type="component" value="Unassembled WGS sequence"/>
</dbReference>
<evidence type="ECO:0000313" key="2">
    <source>
        <dbReference type="EMBL" id="KYM96624.1"/>
    </source>
</evidence>
<dbReference type="STRING" id="456900.A0A151IAX1"/>
<dbReference type="InterPro" id="IPR036691">
    <property type="entry name" value="Endo/exonu/phosph_ase_sf"/>
</dbReference>
<dbReference type="Pfam" id="PF14529">
    <property type="entry name" value="Exo_endo_phos_2"/>
    <property type="match status" value="1"/>
</dbReference>
<dbReference type="PANTHER" id="PTHR33776">
    <property type="entry name" value="ENDO/EXONUCLEASE/PHOSPHATASE DOMAIN-CONTAINING PROTEIN"/>
    <property type="match status" value="1"/>
</dbReference>
<dbReference type="EMBL" id="KQ978167">
    <property type="protein sequence ID" value="KYM96624.1"/>
    <property type="molecule type" value="Genomic_DNA"/>
</dbReference>
<dbReference type="InterPro" id="IPR005135">
    <property type="entry name" value="Endo/exonuclease/phosphatase"/>
</dbReference>
<feature type="domain" description="Endonuclease/exonuclease/phosphatase" evidence="1">
    <location>
        <begin position="77"/>
        <end position="187"/>
    </location>
</feature>
<dbReference type="PANTHER" id="PTHR33776:SF3">
    <property type="entry name" value="PHD-TYPE DOMAIN-CONTAINING PROTEIN"/>
    <property type="match status" value="1"/>
</dbReference>
<evidence type="ECO:0000259" key="1">
    <source>
        <dbReference type="Pfam" id="PF14529"/>
    </source>
</evidence>
<accession>A0A151IAX1</accession>
<evidence type="ECO:0000313" key="3">
    <source>
        <dbReference type="Proteomes" id="UP000078542"/>
    </source>
</evidence>
<keyword evidence="3" id="KW-1185">Reference proteome</keyword>
<organism evidence="2 3">
    <name type="scientific">Cyphomyrmex costatus</name>
    <dbReference type="NCBI Taxonomy" id="456900"/>
    <lineage>
        <taxon>Eukaryota</taxon>
        <taxon>Metazoa</taxon>
        <taxon>Ecdysozoa</taxon>
        <taxon>Arthropoda</taxon>
        <taxon>Hexapoda</taxon>
        <taxon>Insecta</taxon>
        <taxon>Pterygota</taxon>
        <taxon>Neoptera</taxon>
        <taxon>Endopterygota</taxon>
        <taxon>Hymenoptera</taxon>
        <taxon>Apocrita</taxon>
        <taxon>Aculeata</taxon>
        <taxon>Formicoidea</taxon>
        <taxon>Formicidae</taxon>
        <taxon>Myrmicinae</taxon>
        <taxon>Cyphomyrmex</taxon>
    </lineage>
</organism>
<feature type="non-terminal residue" evidence="2">
    <location>
        <position position="1"/>
    </location>
</feature>
<reference evidence="2 3" key="1">
    <citation type="submission" date="2016-03" db="EMBL/GenBank/DDBJ databases">
        <title>Cyphomyrmex costatus WGS genome.</title>
        <authorList>
            <person name="Nygaard S."/>
            <person name="Hu H."/>
            <person name="Boomsma J."/>
            <person name="Zhang G."/>
        </authorList>
    </citation>
    <scope>NUCLEOTIDE SEQUENCE [LARGE SCALE GENOMIC DNA]</scope>
    <source>
        <strain evidence="2">MS0001</strain>
        <tissue evidence="2">Whole body</tissue>
    </source>
</reference>
<dbReference type="AlphaFoldDB" id="A0A151IAX1"/>
<name>A0A151IAX1_9HYME</name>
<dbReference type="GO" id="GO:0003824">
    <property type="term" value="F:catalytic activity"/>
    <property type="evidence" value="ECO:0007669"/>
    <property type="project" value="InterPro"/>
</dbReference>
<sequence>VLALSETWLRERDDSTIYAIKDYYLLRSDRTYGLRGGGVAVYISSTLLYSLIDLLVPLASSAVEIVGAYIHLHKKRIAIFSIYRPPQASIAAIHDLEACLSSVFCSIDYIVCMGDLNIDLLNSKGTNAHYLHNIISLYLMKQIIDTPTRVTRSCASLLDLMFLSCDLPVLESGVCDDVDVSDHRLIYAY</sequence>
<gene>
    <name evidence="2" type="ORF">ALC62_12716</name>
</gene>
<dbReference type="SUPFAM" id="SSF56219">
    <property type="entry name" value="DNase I-like"/>
    <property type="match status" value="1"/>
</dbReference>
<protein>
    <recommendedName>
        <fullName evidence="1">Endonuclease/exonuclease/phosphatase domain-containing protein</fullName>
    </recommendedName>
</protein>
<proteinExistence type="predicted"/>